<reference evidence="1 2" key="1">
    <citation type="submission" date="2024-09" db="EMBL/GenBank/DDBJ databases">
        <authorList>
            <person name="Sun Q."/>
            <person name="Mori K."/>
        </authorList>
    </citation>
    <scope>NUCLEOTIDE SEQUENCE [LARGE SCALE GENOMIC DNA]</scope>
    <source>
        <strain evidence="1 2">TBRC 7907</strain>
    </source>
</reference>
<name>A0ABV5ZSB9_9PSEU</name>
<accession>A0ABV5ZSB9</accession>
<evidence type="ECO:0000313" key="1">
    <source>
        <dbReference type="EMBL" id="MFB9903774.1"/>
    </source>
</evidence>
<evidence type="ECO:0000313" key="2">
    <source>
        <dbReference type="Proteomes" id="UP001589693"/>
    </source>
</evidence>
<dbReference type="Proteomes" id="UP001589693">
    <property type="component" value="Unassembled WGS sequence"/>
</dbReference>
<sequence>MKSYGPNKAIEITGNKVSGSRTRSGIGAVEPASDVVVSGNIVAVFLLQRGCGVSGR</sequence>
<proteinExistence type="predicted"/>
<dbReference type="RefSeq" id="WP_377850931.1">
    <property type="nucleotide sequence ID" value="NZ_JBHLZU010000006.1"/>
</dbReference>
<dbReference type="EMBL" id="JBHLZU010000006">
    <property type="protein sequence ID" value="MFB9903774.1"/>
    <property type="molecule type" value="Genomic_DNA"/>
</dbReference>
<gene>
    <name evidence="1" type="ORF">ACFFQA_07475</name>
</gene>
<evidence type="ECO:0008006" key="3">
    <source>
        <dbReference type="Google" id="ProtNLM"/>
    </source>
</evidence>
<comment type="caution">
    <text evidence="1">The sequence shown here is derived from an EMBL/GenBank/DDBJ whole genome shotgun (WGS) entry which is preliminary data.</text>
</comment>
<protein>
    <recommendedName>
        <fullName evidence="3">Right handed beta helix domain-containing protein</fullName>
    </recommendedName>
</protein>
<keyword evidence="2" id="KW-1185">Reference proteome</keyword>
<organism evidence="1 2">
    <name type="scientific">Allokutzneria oryzae</name>
    <dbReference type="NCBI Taxonomy" id="1378989"/>
    <lineage>
        <taxon>Bacteria</taxon>
        <taxon>Bacillati</taxon>
        <taxon>Actinomycetota</taxon>
        <taxon>Actinomycetes</taxon>
        <taxon>Pseudonocardiales</taxon>
        <taxon>Pseudonocardiaceae</taxon>
        <taxon>Allokutzneria</taxon>
    </lineage>
</organism>